<evidence type="ECO:0000313" key="2">
    <source>
        <dbReference type="Proteomes" id="UP000050929"/>
    </source>
</evidence>
<keyword evidence="2" id="KW-1185">Reference proteome</keyword>
<organism evidence="1 2">
    <name type="scientific">Companilactobacillus tucceti DSM 20183</name>
    <dbReference type="NCBI Taxonomy" id="1423811"/>
    <lineage>
        <taxon>Bacteria</taxon>
        <taxon>Bacillati</taxon>
        <taxon>Bacillota</taxon>
        <taxon>Bacilli</taxon>
        <taxon>Lactobacillales</taxon>
        <taxon>Lactobacillaceae</taxon>
        <taxon>Companilactobacillus</taxon>
    </lineage>
</organism>
<dbReference type="InterPro" id="IPR036237">
    <property type="entry name" value="Xyl_isomerase-like_sf"/>
</dbReference>
<dbReference type="OrthoDB" id="2237247at2"/>
<gene>
    <name evidence="1" type="ORF">FC72_GL001854</name>
</gene>
<dbReference type="RefSeq" id="WP_057765120.1">
    <property type="nucleotide sequence ID" value="NZ_AZDG01000007.1"/>
</dbReference>
<protein>
    <submittedName>
        <fullName evidence="1">Uncharacterized protein</fullName>
    </submittedName>
</protein>
<reference evidence="1 2" key="1">
    <citation type="journal article" date="2015" name="Genome Announc.">
        <title>Expanding the biotechnology potential of lactobacilli through comparative genomics of 213 strains and associated genera.</title>
        <authorList>
            <person name="Sun Z."/>
            <person name="Harris H.M."/>
            <person name="McCann A."/>
            <person name="Guo C."/>
            <person name="Argimon S."/>
            <person name="Zhang W."/>
            <person name="Yang X."/>
            <person name="Jeffery I.B."/>
            <person name="Cooney J.C."/>
            <person name="Kagawa T.F."/>
            <person name="Liu W."/>
            <person name="Song Y."/>
            <person name="Salvetti E."/>
            <person name="Wrobel A."/>
            <person name="Rasinkangas P."/>
            <person name="Parkhill J."/>
            <person name="Rea M.C."/>
            <person name="O'Sullivan O."/>
            <person name="Ritari J."/>
            <person name="Douillard F.P."/>
            <person name="Paul Ross R."/>
            <person name="Yang R."/>
            <person name="Briner A.E."/>
            <person name="Felis G.E."/>
            <person name="de Vos W.M."/>
            <person name="Barrangou R."/>
            <person name="Klaenhammer T.R."/>
            <person name="Caufield P.W."/>
            <person name="Cui Y."/>
            <person name="Zhang H."/>
            <person name="O'Toole P.W."/>
        </authorList>
    </citation>
    <scope>NUCLEOTIDE SEQUENCE [LARGE SCALE GENOMIC DNA]</scope>
    <source>
        <strain evidence="1 2">DSM 20183</strain>
    </source>
</reference>
<dbReference type="PATRIC" id="fig|1423811.3.peg.1896"/>
<evidence type="ECO:0000313" key="1">
    <source>
        <dbReference type="EMBL" id="KRK64800.1"/>
    </source>
</evidence>
<comment type="caution">
    <text evidence="1">The sequence shown here is derived from an EMBL/GenBank/DDBJ whole genome shotgun (WGS) entry which is preliminary data.</text>
</comment>
<name>A0A0R1J034_9LACO</name>
<dbReference type="Proteomes" id="UP000050929">
    <property type="component" value="Unassembled WGS sequence"/>
</dbReference>
<dbReference type="Gene3D" id="3.20.20.150">
    <property type="entry name" value="Divalent-metal-dependent TIM barrel enzymes"/>
    <property type="match status" value="1"/>
</dbReference>
<dbReference type="EMBL" id="AZDG01000007">
    <property type="protein sequence ID" value="KRK64800.1"/>
    <property type="molecule type" value="Genomic_DNA"/>
</dbReference>
<sequence length="245" mass="27748">MTKILVNTAVFENDVKNGASQLDMIKKITDLGIDGVEVRGEFFNDNRDEELSSLKDLAQSKNWLLYFSIPEQLFVNNKVNENLKSYLELATKYSIGSLKISLGEIDTLTDELINDLKNILDSYSVQLTIENEQNDHGHMDHVLAINEEIKQAGLPIGYTFDAGNWYWIDEDPEKAMDKLNSYVTILHLKNIQNKGTVLLDKGATNWKNLISAVSPDVPVAIEYPMTLDELKNEFKLVQDAIEEHA</sequence>
<accession>A0A0R1J034</accession>
<proteinExistence type="predicted"/>
<dbReference type="AlphaFoldDB" id="A0A0R1J034"/>
<dbReference type="SUPFAM" id="SSF51658">
    <property type="entry name" value="Xylose isomerase-like"/>
    <property type="match status" value="1"/>
</dbReference>
<dbReference type="STRING" id="1423811.FC72_GL001854"/>